<dbReference type="Proteomes" id="UP000650467">
    <property type="component" value="Unassembled WGS sequence"/>
</dbReference>
<dbReference type="PANTHER" id="PTHR44329">
    <property type="entry name" value="SERINE/THREONINE-PROTEIN KINASE TNNI3K-RELATED"/>
    <property type="match status" value="1"/>
</dbReference>
<reference evidence="3" key="1">
    <citation type="journal article" date="2020" name="bioRxiv">
        <title>Comparative genomics of Chlamydomonas.</title>
        <authorList>
            <person name="Craig R.J."/>
            <person name="Hasan A.R."/>
            <person name="Ness R.W."/>
            <person name="Keightley P.D."/>
        </authorList>
    </citation>
    <scope>NUCLEOTIDE SEQUENCE</scope>
    <source>
        <strain evidence="3">SAG 7.73</strain>
    </source>
</reference>
<keyword evidence="4" id="KW-1185">Reference proteome</keyword>
<keyword evidence="1" id="KW-0812">Transmembrane</keyword>
<dbReference type="SUPFAM" id="SSF56112">
    <property type="entry name" value="Protein kinase-like (PK-like)"/>
    <property type="match status" value="1"/>
</dbReference>
<sequence>MSNQICAVKTEVGTVKTEVGTVKTEVSSVKTQMQAMQKDIRSTATSSGALLEFASSGVIDKQFGASLGAPCALRSAEDVAERSAQGAPKLAPNCLSMTPLLANSSRAPELVAVLLMSFCIACIWVFTLLTSVFTVPTSVFTVPTSVFTVPTSVFTVPTSVFTAQIWLLMSSSLVSNFVLTAPIAARTSDGSQRLAEQHKQIEATWLAVGACRRVHGDLSGWNVMLCSAGAGGGAAATQGGRGFVAKVADFGLSRTLEIRSKMQTHSYGTLSHMPRELVMHGTMSRAVDVYSFGILLWQMYTGQRPWAGLTHSQIIMMIGSGTARLNFPAATPAAYEALMRDCTAPDPDRRPAFTDIVKRLEAQVADAQSQDLSGTF</sequence>
<proteinExistence type="predicted"/>
<dbReference type="InterPro" id="IPR001245">
    <property type="entry name" value="Ser-Thr/Tyr_kinase_cat_dom"/>
</dbReference>
<dbReference type="GO" id="GO:0005524">
    <property type="term" value="F:ATP binding"/>
    <property type="evidence" value="ECO:0007669"/>
    <property type="project" value="InterPro"/>
</dbReference>
<name>A0A835SYV7_CHLIN</name>
<dbReference type="EMBL" id="JAEHOC010000017">
    <property type="protein sequence ID" value="KAG2434251.1"/>
    <property type="molecule type" value="Genomic_DNA"/>
</dbReference>
<dbReference type="InterPro" id="IPR000719">
    <property type="entry name" value="Prot_kinase_dom"/>
</dbReference>
<protein>
    <recommendedName>
        <fullName evidence="2">Protein kinase domain-containing protein</fullName>
    </recommendedName>
</protein>
<dbReference type="AlphaFoldDB" id="A0A835SYV7"/>
<dbReference type="Pfam" id="PF07714">
    <property type="entry name" value="PK_Tyr_Ser-Thr"/>
    <property type="match status" value="1"/>
</dbReference>
<evidence type="ECO:0000256" key="1">
    <source>
        <dbReference type="SAM" id="Phobius"/>
    </source>
</evidence>
<dbReference type="InterPro" id="IPR011009">
    <property type="entry name" value="Kinase-like_dom_sf"/>
</dbReference>
<organism evidence="3 4">
    <name type="scientific">Chlamydomonas incerta</name>
    <dbReference type="NCBI Taxonomy" id="51695"/>
    <lineage>
        <taxon>Eukaryota</taxon>
        <taxon>Viridiplantae</taxon>
        <taxon>Chlorophyta</taxon>
        <taxon>core chlorophytes</taxon>
        <taxon>Chlorophyceae</taxon>
        <taxon>CS clade</taxon>
        <taxon>Chlamydomonadales</taxon>
        <taxon>Chlamydomonadaceae</taxon>
        <taxon>Chlamydomonas</taxon>
    </lineage>
</organism>
<evidence type="ECO:0000259" key="2">
    <source>
        <dbReference type="PROSITE" id="PS50011"/>
    </source>
</evidence>
<gene>
    <name evidence="3" type="ORF">HXX76_007976</name>
</gene>
<comment type="caution">
    <text evidence="3">The sequence shown here is derived from an EMBL/GenBank/DDBJ whole genome shotgun (WGS) entry which is preliminary data.</text>
</comment>
<accession>A0A835SYV7</accession>
<dbReference type="Gene3D" id="1.20.5.190">
    <property type="match status" value="1"/>
</dbReference>
<feature type="transmembrane region" description="Helical" evidence="1">
    <location>
        <begin position="110"/>
        <end position="133"/>
    </location>
</feature>
<evidence type="ECO:0000313" key="4">
    <source>
        <dbReference type="Proteomes" id="UP000650467"/>
    </source>
</evidence>
<dbReference type="PANTHER" id="PTHR44329:SF214">
    <property type="entry name" value="PROTEIN KINASE DOMAIN-CONTAINING PROTEIN"/>
    <property type="match status" value="1"/>
</dbReference>
<keyword evidence="1" id="KW-1133">Transmembrane helix</keyword>
<dbReference type="OrthoDB" id="544619at2759"/>
<dbReference type="GO" id="GO:0004674">
    <property type="term" value="F:protein serine/threonine kinase activity"/>
    <property type="evidence" value="ECO:0007669"/>
    <property type="project" value="TreeGrafter"/>
</dbReference>
<dbReference type="PROSITE" id="PS50011">
    <property type="entry name" value="PROTEIN_KINASE_DOM"/>
    <property type="match status" value="1"/>
</dbReference>
<keyword evidence="1" id="KW-0472">Membrane</keyword>
<dbReference type="Gene3D" id="1.10.510.10">
    <property type="entry name" value="Transferase(Phosphotransferase) domain 1"/>
    <property type="match status" value="1"/>
</dbReference>
<dbReference type="InterPro" id="IPR051681">
    <property type="entry name" value="Ser/Thr_Kinases-Pseudokinases"/>
</dbReference>
<evidence type="ECO:0000313" key="3">
    <source>
        <dbReference type="EMBL" id="KAG2434251.1"/>
    </source>
</evidence>
<feature type="domain" description="Protein kinase" evidence="2">
    <location>
        <begin position="48"/>
        <end position="364"/>
    </location>
</feature>